<evidence type="ECO:0000313" key="1">
    <source>
        <dbReference type="EMBL" id="RDX59633.1"/>
    </source>
</evidence>
<organism evidence="1 2">
    <name type="scientific">Mucuna pruriens</name>
    <name type="common">Velvet bean</name>
    <name type="synonym">Dolichos pruriens</name>
    <dbReference type="NCBI Taxonomy" id="157652"/>
    <lineage>
        <taxon>Eukaryota</taxon>
        <taxon>Viridiplantae</taxon>
        <taxon>Streptophyta</taxon>
        <taxon>Embryophyta</taxon>
        <taxon>Tracheophyta</taxon>
        <taxon>Spermatophyta</taxon>
        <taxon>Magnoliopsida</taxon>
        <taxon>eudicotyledons</taxon>
        <taxon>Gunneridae</taxon>
        <taxon>Pentapetalae</taxon>
        <taxon>rosids</taxon>
        <taxon>fabids</taxon>
        <taxon>Fabales</taxon>
        <taxon>Fabaceae</taxon>
        <taxon>Papilionoideae</taxon>
        <taxon>50 kb inversion clade</taxon>
        <taxon>NPAAA clade</taxon>
        <taxon>indigoferoid/millettioid clade</taxon>
        <taxon>Phaseoleae</taxon>
        <taxon>Mucuna</taxon>
    </lineage>
</organism>
<gene>
    <name evidence="1" type="ORF">CR513_61843</name>
</gene>
<dbReference type="Proteomes" id="UP000257109">
    <property type="component" value="Unassembled WGS sequence"/>
</dbReference>
<accession>A0A371E217</accession>
<reference evidence="1" key="1">
    <citation type="submission" date="2018-05" db="EMBL/GenBank/DDBJ databases">
        <title>Draft genome of Mucuna pruriens seed.</title>
        <authorList>
            <person name="Nnadi N.E."/>
            <person name="Vos R."/>
            <person name="Hasami M.H."/>
            <person name="Devisetty U.K."/>
            <person name="Aguiy J.C."/>
        </authorList>
    </citation>
    <scope>NUCLEOTIDE SEQUENCE [LARGE SCALE GENOMIC DNA]</scope>
    <source>
        <strain evidence="1">JCA_2017</strain>
    </source>
</reference>
<comment type="caution">
    <text evidence="1">The sequence shown here is derived from an EMBL/GenBank/DDBJ whole genome shotgun (WGS) entry which is preliminary data.</text>
</comment>
<evidence type="ECO:0000313" key="2">
    <source>
        <dbReference type="Proteomes" id="UP000257109"/>
    </source>
</evidence>
<dbReference type="EMBL" id="QJKJ01017171">
    <property type="protein sequence ID" value="RDX59633.1"/>
    <property type="molecule type" value="Genomic_DNA"/>
</dbReference>
<sequence>MKDEASKGTMQNVASKEGTTLLITTNMCFYLFAQLSNLPVGFSWMLESFQGLFPEEIPCRLPPIKGIKHQIDFTTRVTLPNLAVYRDNPKESKEIQQ</sequence>
<name>A0A371E217_MUCPR</name>
<proteinExistence type="predicted"/>
<protein>
    <submittedName>
        <fullName evidence="1">Uncharacterized protein</fullName>
    </submittedName>
</protein>
<keyword evidence="2" id="KW-1185">Reference proteome</keyword>
<dbReference type="AlphaFoldDB" id="A0A371E217"/>
<dbReference type="OrthoDB" id="1934635at2759"/>
<feature type="non-terminal residue" evidence="1">
    <location>
        <position position="1"/>
    </location>
</feature>